<proteinExistence type="predicted"/>
<evidence type="ECO:0000313" key="2">
    <source>
        <dbReference type="Proteomes" id="UP001440984"/>
    </source>
</evidence>
<sequence>MVMYRISAENLVLDVELGGDAPDEVEAADAWVTLADGTRWTATFFTHAEVGRVMERWRASGECLGGRYFACRPDLVITRESGVREMLAVVRDLVATGQHESMLHRVC</sequence>
<dbReference type="Proteomes" id="UP001440984">
    <property type="component" value="Unassembled WGS sequence"/>
</dbReference>
<accession>A0ABV0LV43</accession>
<keyword evidence="2" id="KW-1185">Reference proteome</keyword>
<comment type="caution">
    <text evidence="1">The sequence shown here is derived from an EMBL/GenBank/DDBJ whole genome shotgun (WGS) entry which is preliminary data.</text>
</comment>
<gene>
    <name evidence="1" type="ORF">ABJI51_42595</name>
</gene>
<evidence type="ECO:0000313" key="1">
    <source>
        <dbReference type="EMBL" id="MEQ0565809.1"/>
    </source>
</evidence>
<organism evidence="1 2">
    <name type="scientific">Amycolatopsis melonis</name>
    <dbReference type="NCBI Taxonomy" id="3156488"/>
    <lineage>
        <taxon>Bacteria</taxon>
        <taxon>Bacillati</taxon>
        <taxon>Actinomycetota</taxon>
        <taxon>Actinomycetes</taxon>
        <taxon>Pseudonocardiales</taxon>
        <taxon>Pseudonocardiaceae</taxon>
        <taxon>Amycolatopsis</taxon>
    </lineage>
</organism>
<dbReference type="RefSeq" id="WP_348956899.1">
    <property type="nucleotide sequence ID" value="NZ_JBDZYD010000023.1"/>
</dbReference>
<name>A0ABV0LV43_9PSEU</name>
<reference evidence="1 2" key="1">
    <citation type="submission" date="2024-05" db="EMBL/GenBank/DDBJ databases">
        <authorList>
            <person name="Zhao H."/>
            <person name="Xu Y."/>
            <person name="Lin S."/>
            <person name="Spain J.C."/>
            <person name="Zhou N.-Y."/>
        </authorList>
    </citation>
    <scope>NUCLEOTIDE SEQUENCE [LARGE SCALE GENOMIC DNA]</scope>
    <source>
        <strain evidence="1 2">NEAU-NG30</strain>
    </source>
</reference>
<protein>
    <submittedName>
        <fullName evidence="1">Uncharacterized protein</fullName>
    </submittedName>
</protein>
<dbReference type="EMBL" id="JBDZYD010000023">
    <property type="protein sequence ID" value="MEQ0565809.1"/>
    <property type="molecule type" value="Genomic_DNA"/>
</dbReference>